<dbReference type="EMBL" id="DVMO01000076">
    <property type="protein sequence ID" value="HIU27725.1"/>
    <property type="molecule type" value="Genomic_DNA"/>
</dbReference>
<evidence type="ECO:0000313" key="2">
    <source>
        <dbReference type="Proteomes" id="UP000824091"/>
    </source>
</evidence>
<gene>
    <name evidence="1" type="ORF">IAD16_05050</name>
</gene>
<organism evidence="1 2">
    <name type="scientific">Candidatus Fimisoma avicola</name>
    <dbReference type="NCBI Taxonomy" id="2840826"/>
    <lineage>
        <taxon>Bacteria</taxon>
        <taxon>Bacillati</taxon>
        <taxon>Bacillota</taxon>
        <taxon>Clostridia</taxon>
        <taxon>Eubacteriales</taxon>
        <taxon>Candidatus Fimisoma</taxon>
    </lineage>
</organism>
<reference evidence="1" key="2">
    <citation type="journal article" date="2021" name="PeerJ">
        <title>Extensive microbial diversity within the chicken gut microbiome revealed by metagenomics and culture.</title>
        <authorList>
            <person name="Gilroy R."/>
            <person name="Ravi A."/>
            <person name="Getino M."/>
            <person name="Pursley I."/>
            <person name="Horton D.L."/>
            <person name="Alikhan N.F."/>
            <person name="Baker D."/>
            <person name="Gharbi K."/>
            <person name="Hall N."/>
            <person name="Watson M."/>
            <person name="Adriaenssens E.M."/>
            <person name="Foster-Nyarko E."/>
            <person name="Jarju S."/>
            <person name="Secka A."/>
            <person name="Antonio M."/>
            <person name="Oren A."/>
            <person name="Chaudhuri R.R."/>
            <person name="La Ragione R."/>
            <person name="Hildebrand F."/>
            <person name="Pallen M.J."/>
        </authorList>
    </citation>
    <scope>NUCLEOTIDE SEQUENCE</scope>
    <source>
        <strain evidence="1">11300</strain>
    </source>
</reference>
<dbReference type="Proteomes" id="UP000824091">
    <property type="component" value="Unassembled WGS sequence"/>
</dbReference>
<dbReference type="AlphaFoldDB" id="A0A9D1L872"/>
<sequence>MYEKYLEILRKDLPIGESFDILERKFMIGSRKASIFFTDGLTDGVKTQIALSYFMRVRPEATRHITTSAQLMEEHVPFLDSTLVDPKSASQY</sequence>
<protein>
    <submittedName>
        <fullName evidence="1">Uncharacterized protein</fullName>
    </submittedName>
</protein>
<evidence type="ECO:0000313" key="1">
    <source>
        <dbReference type="EMBL" id="HIU27725.1"/>
    </source>
</evidence>
<reference evidence="1" key="1">
    <citation type="submission" date="2020-10" db="EMBL/GenBank/DDBJ databases">
        <authorList>
            <person name="Gilroy R."/>
        </authorList>
    </citation>
    <scope>NUCLEOTIDE SEQUENCE</scope>
    <source>
        <strain evidence="1">11300</strain>
    </source>
</reference>
<name>A0A9D1L872_9FIRM</name>
<feature type="non-terminal residue" evidence="1">
    <location>
        <position position="92"/>
    </location>
</feature>
<accession>A0A9D1L872</accession>
<proteinExistence type="predicted"/>
<comment type="caution">
    <text evidence="1">The sequence shown here is derived from an EMBL/GenBank/DDBJ whole genome shotgun (WGS) entry which is preliminary data.</text>
</comment>